<comment type="cofactor">
    <cofactor evidence="1 8">
        <name>Zn(2+)</name>
        <dbReference type="ChEBI" id="CHEBI:29105"/>
    </cofactor>
</comment>
<dbReference type="InterPro" id="IPR036291">
    <property type="entry name" value="NAD(P)-bd_dom_sf"/>
</dbReference>
<evidence type="ECO:0000256" key="7">
    <source>
        <dbReference type="ARBA" id="ARBA00023027"/>
    </source>
</evidence>
<keyword evidence="12" id="KW-1185">Reference proteome</keyword>
<keyword evidence="5 8" id="KW-0862">Zinc</keyword>
<comment type="caution">
    <text evidence="11">The sequence shown here is derived from an EMBL/GenBank/DDBJ whole genome shotgun (WGS) entry which is preliminary data.</text>
</comment>
<evidence type="ECO:0000256" key="3">
    <source>
        <dbReference type="ARBA" id="ARBA00013190"/>
    </source>
</evidence>
<dbReference type="PROSITE" id="PS00059">
    <property type="entry name" value="ADH_ZINC"/>
    <property type="match status" value="1"/>
</dbReference>
<accession>A0A098S2W4</accession>
<dbReference type="Pfam" id="PF08240">
    <property type="entry name" value="ADH_N"/>
    <property type="match status" value="1"/>
</dbReference>
<dbReference type="Gene3D" id="3.90.180.10">
    <property type="entry name" value="Medium-chain alcohol dehydrogenases, catalytic domain"/>
    <property type="match status" value="1"/>
</dbReference>
<gene>
    <name evidence="11" type="ORF">IX84_22090</name>
</gene>
<dbReference type="PANTHER" id="PTHR42940:SF3">
    <property type="entry name" value="ALCOHOL DEHYDROGENASE 1-RELATED"/>
    <property type="match status" value="1"/>
</dbReference>
<sequence length="349" mass="37860">MKKGTAAIFNADKQSFEFSSFPKPQPRGQELLVRNSYVTLCSSDLKTYSGERKEANPTILGHEACGHLEALGPDAAVVDEKGQPLHIGDRLTWAVFASPKEDPQSQAGRPQKAEGLFKYGHEKHTSDCSWHGGLADYTLLRPNSIIIKVKDSMPIPVLAMANCAVATMAGAIRLAGPMNGMSVLIAGAGTLGLVGCAMSKVAGASKIVVVEPVEHRRAKASAFGATHTYTTESVAGSFDIVLETSGIPASMERTLELLSIGGRAIWVGAVFPQRKVEIGAEQLIRGLHTIKGLHNYNRLDFIRAVDFLENYHSRFPFNLIVEKEFPLSEAKEAFKYAIIEKPLRVGIFL</sequence>
<dbReference type="PANTHER" id="PTHR42940">
    <property type="entry name" value="ALCOHOL DEHYDROGENASE 1-RELATED"/>
    <property type="match status" value="1"/>
</dbReference>
<evidence type="ECO:0000256" key="6">
    <source>
        <dbReference type="ARBA" id="ARBA00023002"/>
    </source>
</evidence>
<dbReference type="GO" id="GO:0005737">
    <property type="term" value="C:cytoplasm"/>
    <property type="evidence" value="ECO:0007669"/>
    <property type="project" value="TreeGrafter"/>
</dbReference>
<dbReference type="OrthoDB" id="9787435at2"/>
<dbReference type="GO" id="GO:0004022">
    <property type="term" value="F:alcohol dehydrogenase (NAD+) activity"/>
    <property type="evidence" value="ECO:0007669"/>
    <property type="project" value="UniProtKB-EC"/>
</dbReference>
<dbReference type="SUPFAM" id="SSF51735">
    <property type="entry name" value="NAD(P)-binding Rossmann-fold domains"/>
    <property type="match status" value="1"/>
</dbReference>
<evidence type="ECO:0000313" key="11">
    <source>
        <dbReference type="EMBL" id="KGE86470.1"/>
    </source>
</evidence>
<comment type="similarity">
    <text evidence="2 8">Belongs to the zinc-containing alcohol dehydrogenase family.</text>
</comment>
<keyword evidence="7" id="KW-0520">NAD</keyword>
<reference evidence="11 12" key="1">
    <citation type="journal article" date="2014" name="Int. J. Syst. Evol. Microbiol.">
        <title>Phaeodactylibacter xiamenensis gen. nov., sp. nov., a member of the family Saprospiraceae isolated from the marine alga Phaeodactylum tricornutum.</title>
        <authorList>
            <person name="Chen Z.Jr."/>
            <person name="Lei X."/>
            <person name="Lai Q."/>
            <person name="Li Y."/>
            <person name="Zhang B."/>
            <person name="Zhang J."/>
            <person name="Zhang H."/>
            <person name="Yang L."/>
            <person name="Zheng W."/>
            <person name="Tian Y."/>
            <person name="Yu Z."/>
            <person name="Xu H.Jr."/>
            <person name="Zheng T."/>
        </authorList>
    </citation>
    <scope>NUCLEOTIDE SEQUENCE [LARGE SCALE GENOMIC DNA]</scope>
    <source>
        <strain evidence="11 12">KD52</strain>
    </source>
</reference>
<proteinExistence type="inferred from homology"/>
<evidence type="ECO:0000259" key="9">
    <source>
        <dbReference type="Pfam" id="PF00107"/>
    </source>
</evidence>
<evidence type="ECO:0000256" key="4">
    <source>
        <dbReference type="ARBA" id="ARBA00022723"/>
    </source>
</evidence>
<dbReference type="RefSeq" id="WP_044225345.1">
    <property type="nucleotide sequence ID" value="NZ_JBKAGJ010000026.1"/>
</dbReference>
<dbReference type="InterPro" id="IPR013154">
    <property type="entry name" value="ADH-like_N"/>
</dbReference>
<evidence type="ECO:0000256" key="1">
    <source>
        <dbReference type="ARBA" id="ARBA00001947"/>
    </source>
</evidence>
<feature type="domain" description="Alcohol dehydrogenase-like C-terminal" evidence="9">
    <location>
        <begin position="191"/>
        <end position="309"/>
    </location>
</feature>
<feature type="domain" description="Alcohol dehydrogenase-like N-terminal" evidence="10">
    <location>
        <begin position="29"/>
        <end position="149"/>
    </location>
</feature>
<organism evidence="11 12">
    <name type="scientific">Phaeodactylibacter xiamenensis</name>
    <dbReference type="NCBI Taxonomy" id="1524460"/>
    <lineage>
        <taxon>Bacteria</taxon>
        <taxon>Pseudomonadati</taxon>
        <taxon>Bacteroidota</taxon>
        <taxon>Saprospiria</taxon>
        <taxon>Saprospirales</taxon>
        <taxon>Haliscomenobacteraceae</taxon>
        <taxon>Phaeodactylibacter</taxon>
    </lineage>
</organism>
<name>A0A098S2W4_9BACT</name>
<keyword evidence="4 8" id="KW-0479">Metal-binding</keyword>
<keyword evidence="6" id="KW-0560">Oxidoreductase</keyword>
<dbReference type="EC" id="1.1.1.1" evidence="3"/>
<evidence type="ECO:0000256" key="2">
    <source>
        <dbReference type="ARBA" id="ARBA00008072"/>
    </source>
</evidence>
<dbReference type="EMBL" id="JPOS01000079">
    <property type="protein sequence ID" value="KGE86470.1"/>
    <property type="molecule type" value="Genomic_DNA"/>
</dbReference>
<dbReference type="Proteomes" id="UP000029736">
    <property type="component" value="Unassembled WGS sequence"/>
</dbReference>
<evidence type="ECO:0000256" key="5">
    <source>
        <dbReference type="ARBA" id="ARBA00022833"/>
    </source>
</evidence>
<evidence type="ECO:0000313" key="12">
    <source>
        <dbReference type="Proteomes" id="UP000029736"/>
    </source>
</evidence>
<dbReference type="InterPro" id="IPR013149">
    <property type="entry name" value="ADH-like_C"/>
</dbReference>
<evidence type="ECO:0000259" key="10">
    <source>
        <dbReference type="Pfam" id="PF08240"/>
    </source>
</evidence>
<dbReference type="InterPro" id="IPR002328">
    <property type="entry name" value="ADH_Zn_CS"/>
</dbReference>
<protein>
    <recommendedName>
        <fullName evidence="3">alcohol dehydrogenase</fullName>
        <ecNumber evidence="3">1.1.1.1</ecNumber>
    </recommendedName>
</protein>
<dbReference type="Pfam" id="PF00107">
    <property type="entry name" value="ADH_zinc_N"/>
    <property type="match status" value="1"/>
</dbReference>
<dbReference type="AlphaFoldDB" id="A0A098S2W4"/>
<evidence type="ECO:0000256" key="8">
    <source>
        <dbReference type="RuleBase" id="RU361277"/>
    </source>
</evidence>
<dbReference type="GO" id="GO:0008270">
    <property type="term" value="F:zinc ion binding"/>
    <property type="evidence" value="ECO:0007669"/>
    <property type="project" value="InterPro"/>
</dbReference>
<dbReference type="Gene3D" id="3.40.50.720">
    <property type="entry name" value="NAD(P)-binding Rossmann-like Domain"/>
    <property type="match status" value="1"/>
</dbReference>
<dbReference type="InterPro" id="IPR011032">
    <property type="entry name" value="GroES-like_sf"/>
</dbReference>
<dbReference type="STRING" id="1524460.IX84_22090"/>
<dbReference type="SUPFAM" id="SSF50129">
    <property type="entry name" value="GroES-like"/>
    <property type="match status" value="1"/>
</dbReference>